<evidence type="ECO:0000313" key="1">
    <source>
        <dbReference type="EMBL" id="KAJ7379700.1"/>
    </source>
</evidence>
<dbReference type="EMBL" id="MU826356">
    <property type="protein sequence ID" value="KAJ7379700.1"/>
    <property type="molecule type" value="Genomic_DNA"/>
</dbReference>
<name>A0A9W9ZE25_9CNID</name>
<dbReference type="Proteomes" id="UP001163046">
    <property type="component" value="Unassembled WGS sequence"/>
</dbReference>
<gene>
    <name evidence="1" type="ORF">OS493_014104</name>
</gene>
<proteinExistence type="predicted"/>
<keyword evidence="2" id="KW-1185">Reference proteome</keyword>
<protein>
    <submittedName>
        <fullName evidence="1">Uncharacterized protein</fullName>
    </submittedName>
</protein>
<sequence length="83" mass="9240">MEHISEVSAISDGVKDYDSVHKVQTLIKEYLAELSDPVTVLHEFTATIGVVAAVHVNTACHRQCKRTTKDRLSDKNFTGKKDI</sequence>
<comment type="caution">
    <text evidence="1">The sequence shown here is derived from an EMBL/GenBank/DDBJ whole genome shotgun (WGS) entry which is preliminary data.</text>
</comment>
<reference evidence="1" key="1">
    <citation type="submission" date="2023-01" db="EMBL/GenBank/DDBJ databases">
        <title>Genome assembly of the deep-sea coral Lophelia pertusa.</title>
        <authorList>
            <person name="Herrera S."/>
            <person name="Cordes E."/>
        </authorList>
    </citation>
    <scope>NUCLEOTIDE SEQUENCE</scope>
    <source>
        <strain evidence="1">USNM1676648</strain>
        <tissue evidence="1">Polyp</tissue>
    </source>
</reference>
<dbReference type="AlphaFoldDB" id="A0A9W9ZE25"/>
<organism evidence="1 2">
    <name type="scientific">Desmophyllum pertusum</name>
    <dbReference type="NCBI Taxonomy" id="174260"/>
    <lineage>
        <taxon>Eukaryota</taxon>
        <taxon>Metazoa</taxon>
        <taxon>Cnidaria</taxon>
        <taxon>Anthozoa</taxon>
        <taxon>Hexacorallia</taxon>
        <taxon>Scleractinia</taxon>
        <taxon>Caryophylliina</taxon>
        <taxon>Caryophylliidae</taxon>
        <taxon>Desmophyllum</taxon>
    </lineage>
</organism>
<evidence type="ECO:0000313" key="2">
    <source>
        <dbReference type="Proteomes" id="UP001163046"/>
    </source>
</evidence>
<accession>A0A9W9ZE25</accession>